<evidence type="ECO:0008006" key="3">
    <source>
        <dbReference type="Google" id="ProtNLM"/>
    </source>
</evidence>
<proteinExistence type="predicted"/>
<dbReference type="InterPro" id="IPR038555">
    <property type="entry name" value="Zincin_1_sf"/>
</dbReference>
<dbReference type="Proteomes" id="UP000003280">
    <property type="component" value="Unassembled WGS sequence"/>
</dbReference>
<evidence type="ECO:0000313" key="1">
    <source>
        <dbReference type="EMBL" id="EFM25530.1"/>
    </source>
</evidence>
<dbReference type="STRING" id="862517.HMPREF9225_0866"/>
<dbReference type="EMBL" id="AEEH01000033">
    <property type="protein sequence ID" value="EFM25530.1"/>
    <property type="molecule type" value="Genomic_DNA"/>
</dbReference>
<dbReference type="Gene3D" id="3.30.2010.20">
    <property type="match status" value="1"/>
</dbReference>
<evidence type="ECO:0000313" key="2">
    <source>
        <dbReference type="Proteomes" id="UP000003280"/>
    </source>
</evidence>
<protein>
    <recommendedName>
        <fullName evidence="3">Metallopeptidase family protein</fullName>
    </recommendedName>
</protein>
<comment type="caution">
    <text evidence="1">The sequence shown here is derived from an EMBL/GenBank/DDBJ whole genome shotgun (WGS) entry which is preliminary data.</text>
</comment>
<dbReference type="SUPFAM" id="SSF55486">
    <property type="entry name" value="Metalloproteases ('zincins'), catalytic domain"/>
    <property type="match status" value="1"/>
</dbReference>
<dbReference type="OrthoDB" id="5071at2"/>
<sequence length="125" mass="14802">MDLSRIDEVEELLEEIVEDIPEKYFDHLNGGIVLEEGVMYHPQDINKTMLVLGLYKIDATGRQIAIFYGSFMQMYGFLPREALKEELKKTFCHELTHHLEFLAGNYDLVEEDRRDIEKFLKDEMR</sequence>
<dbReference type="HOGENOM" id="CLU_160603_0_0_9"/>
<dbReference type="RefSeq" id="WP_008901681.1">
    <property type="nucleotide sequence ID" value="NZ_GL397071.1"/>
</dbReference>
<dbReference type="eggNOG" id="COG3824">
    <property type="taxonomic scope" value="Bacteria"/>
</dbReference>
<dbReference type="AlphaFoldDB" id="E0NL27"/>
<organism evidence="1 2">
    <name type="scientific">Peptoniphilus duerdenii ATCC BAA-1640</name>
    <dbReference type="NCBI Taxonomy" id="862517"/>
    <lineage>
        <taxon>Bacteria</taxon>
        <taxon>Bacillati</taxon>
        <taxon>Bacillota</taxon>
        <taxon>Tissierellia</taxon>
        <taxon>Tissierellales</taxon>
        <taxon>Peptoniphilaceae</taxon>
        <taxon>Peptoniphilus</taxon>
    </lineage>
</organism>
<reference evidence="1 2" key="1">
    <citation type="submission" date="2010-07" db="EMBL/GenBank/DDBJ databases">
        <authorList>
            <person name="Muzny D."/>
            <person name="Qin X."/>
            <person name="Deng J."/>
            <person name="Jiang H."/>
            <person name="Liu Y."/>
            <person name="Qu J."/>
            <person name="Song X.-Z."/>
            <person name="Zhang L."/>
            <person name="Thornton R."/>
            <person name="Coyle M."/>
            <person name="Francisco L."/>
            <person name="Jackson L."/>
            <person name="Javaid M."/>
            <person name="Korchina V."/>
            <person name="Kovar C."/>
            <person name="Mata R."/>
            <person name="Mathew T."/>
            <person name="Ngo R."/>
            <person name="Nguyen L."/>
            <person name="Nguyen N."/>
            <person name="Okwuonu G."/>
            <person name="Ongeri F."/>
            <person name="Pham C."/>
            <person name="Simmons D."/>
            <person name="Wilczek-Boney K."/>
            <person name="Hale W."/>
            <person name="Jakkamsetti A."/>
            <person name="Pham P."/>
            <person name="Ruth R."/>
            <person name="San Lucas F."/>
            <person name="Warren J."/>
            <person name="Zhang J."/>
            <person name="Zhao Z."/>
            <person name="Zhou C."/>
            <person name="Zhu D."/>
            <person name="Lee S."/>
            <person name="Bess C."/>
            <person name="Blankenburg K."/>
            <person name="Forbes L."/>
            <person name="Fu Q."/>
            <person name="Gubbala S."/>
            <person name="Hirani K."/>
            <person name="Jayaseelan J.C."/>
            <person name="Lara F."/>
            <person name="Munidasa M."/>
            <person name="Palculict T."/>
            <person name="Patil S."/>
            <person name="Pu L.-L."/>
            <person name="Saada N."/>
            <person name="Tang L."/>
            <person name="Weissenberger G."/>
            <person name="Zhu Y."/>
            <person name="Hemphill L."/>
            <person name="Shang Y."/>
            <person name="Youmans B."/>
            <person name="Ayvaz T."/>
            <person name="Ross M."/>
            <person name="Santibanez J."/>
            <person name="Aqrawi P."/>
            <person name="Gross S."/>
            <person name="Joshi V."/>
            <person name="Fowler G."/>
            <person name="Nazareth L."/>
            <person name="Reid J."/>
            <person name="Worley K."/>
            <person name="Petrosino J."/>
            <person name="Highlander S."/>
            <person name="Gibbs R."/>
        </authorList>
    </citation>
    <scope>NUCLEOTIDE SEQUENCE [LARGE SCALE GENOMIC DNA]</scope>
    <source>
        <strain evidence="1 2">ATCC BAA-1640</strain>
    </source>
</reference>
<name>E0NL27_9FIRM</name>
<dbReference type="CDD" id="cd12953">
    <property type="entry name" value="MMP_TTHA0227"/>
    <property type="match status" value="1"/>
</dbReference>
<accession>E0NL27</accession>
<keyword evidence="2" id="KW-1185">Reference proteome</keyword>
<gene>
    <name evidence="1" type="ORF">HMPREF9225_0866</name>
</gene>